<feature type="transmembrane region" description="Helical" evidence="1">
    <location>
        <begin position="53"/>
        <end position="74"/>
    </location>
</feature>
<dbReference type="GeneID" id="97259760"/>
<keyword evidence="1" id="KW-0472">Membrane</keyword>
<name>A0A1A6XZ41_STEMA</name>
<gene>
    <name evidence="2" type="ORF">CEK00_11905</name>
</gene>
<dbReference type="AlphaFoldDB" id="A0A1A6XZ41"/>
<proteinExistence type="predicted"/>
<evidence type="ECO:0000313" key="2">
    <source>
        <dbReference type="EMBL" id="PAM71176.1"/>
    </source>
</evidence>
<evidence type="ECO:0000256" key="1">
    <source>
        <dbReference type="SAM" id="Phobius"/>
    </source>
</evidence>
<feature type="transmembrane region" description="Helical" evidence="1">
    <location>
        <begin position="9"/>
        <end position="33"/>
    </location>
</feature>
<feature type="transmembrane region" description="Helical" evidence="1">
    <location>
        <begin position="86"/>
        <end position="109"/>
    </location>
</feature>
<comment type="caution">
    <text evidence="2">The sequence shown here is derived from an EMBL/GenBank/DDBJ whole genome shotgun (WGS) entry which is preliminary data.</text>
</comment>
<evidence type="ECO:0008006" key="4">
    <source>
        <dbReference type="Google" id="ProtNLM"/>
    </source>
</evidence>
<keyword evidence="1" id="KW-0812">Transmembrane</keyword>
<dbReference type="Proteomes" id="UP000216433">
    <property type="component" value="Unassembled WGS sequence"/>
</dbReference>
<protein>
    <recommendedName>
        <fullName evidence="4">Transmembrane protein</fullName>
    </recommendedName>
</protein>
<keyword evidence="1" id="KW-1133">Transmembrane helix</keyword>
<feature type="transmembrane region" description="Helical" evidence="1">
    <location>
        <begin position="115"/>
        <end position="135"/>
    </location>
</feature>
<dbReference type="EMBL" id="NJGC01000012">
    <property type="protein sequence ID" value="PAM71176.1"/>
    <property type="molecule type" value="Genomic_DNA"/>
</dbReference>
<organism evidence="2 3">
    <name type="scientific">Stenotrophomonas maltophilia</name>
    <name type="common">Pseudomonas maltophilia</name>
    <name type="synonym">Xanthomonas maltophilia</name>
    <dbReference type="NCBI Taxonomy" id="40324"/>
    <lineage>
        <taxon>Bacteria</taxon>
        <taxon>Pseudomonadati</taxon>
        <taxon>Pseudomonadota</taxon>
        <taxon>Gammaproteobacteria</taxon>
        <taxon>Lysobacterales</taxon>
        <taxon>Lysobacteraceae</taxon>
        <taxon>Stenotrophomonas</taxon>
        <taxon>Stenotrophomonas maltophilia group</taxon>
    </lineage>
</organism>
<reference evidence="2 3" key="1">
    <citation type="submission" date="2017-06" db="EMBL/GenBank/DDBJ databases">
        <title>Genome sequencing and assembly of Stenotrophomonas maltophilia DF07.</title>
        <authorList>
            <person name="Iyer R."/>
        </authorList>
    </citation>
    <scope>NUCLEOTIDE SEQUENCE [LARGE SCALE GENOMIC DNA]</scope>
    <source>
        <strain evidence="2 3">DF07</strain>
    </source>
</reference>
<sequence>MDERRLKYLYAVLAVAFGLPSLAVGGVAATMLLLTGLGQFGHGTLAAVTVMPLWGLAGIAGCLAWLWLSAGYLLQGRAGLQVHRLWWWMLLAGGLAAVPPLGLALWWSITVHAEGIALLLLGPSMLVPAAMLVWIKRRA</sequence>
<evidence type="ECO:0000313" key="3">
    <source>
        <dbReference type="Proteomes" id="UP000216433"/>
    </source>
</evidence>
<accession>A0A1A6XZ41</accession>
<dbReference type="RefSeq" id="WP_053498101.1">
    <property type="nucleotide sequence ID" value="NZ_CABMJM010000006.1"/>
</dbReference>